<dbReference type="Proteomes" id="UP001626550">
    <property type="component" value="Unassembled WGS sequence"/>
</dbReference>
<organism evidence="1 2">
    <name type="scientific">Cichlidogyrus casuarinus</name>
    <dbReference type="NCBI Taxonomy" id="1844966"/>
    <lineage>
        <taxon>Eukaryota</taxon>
        <taxon>Metazoa</taxon>
        <taxon>Spiralia</taxon>
        <taxon>Lophotrochozoa</taxon>
        <taxon>Platyhelminthes</taxon>
        <taxon>Monogenea</taxon>
        <taxon>Monopisthocotylea</taxon>
        <taxon>Dactylogyridea</taxon>
        <taxon>Ancyrocephalidae</taxon>
        <taxon>Cichlidogyrus</taxon>
    </lineage>
</organism>
<dbReference type="AlphaFoldDB" id="A0ABD2PXN3"/>
<evidence type="ECO:0000313" key="1">
    <source>
        <dbReference type="EMBL" id="KAL3311677.1"/>
    </source>
</evidence>
<evidence type="ECO:0000313" key="2">
    <source>
        <dbReference type="Proteomes" id="UP001626550"/>
    </source>
</evidence>
<reference evidence="1 2" key="1">
    <citation type="submission" date="2024-11" db="EMBL/GenBank/DDBJ databases">
        <title>Adaptive evolution of stress response genes in parasites aligns with host niche diversity.</title>
        <authorList>
            <person name="Hahn C."/>
            <person name="Resl P."/>
        </authorList>
    </citation>
    <scope>NUCLEOTIDE SEQUENCE [LARGE SCALE GENOMIC DNA]</scope>
    <source>
        <strain evidence="1">EGGRZ-B1_66</strain>
        <tissue evidence="1">Body</tissue>
    </source>
</reference>
<protein>
    <submittedName>
        <fullName evidence="1">Uncharacterized protein</fullName>
    </submittedName>
</protein>
<proteinExistence type="predicted"/>
<dbReference type="EMBL" id="JBJKFK010002075">
    <property type="protein sequence ID" value="KAL3311677.1"/>
    <property type="molecule type" value="Genomic_DNA"/>
</dbReference>
<sequence length="159" mass="18004">MQALDLWKLAPNSFCKHINSVSAASVFEMMFGRPPPTKLRNLLPSNDKPQRKTSKFGKGEAVWFRDYKDPNNPRWLPGSIIKASGVLFLVKPSSGPVARRHANQIRSRLPALPLLESLRISFKLPSAPNTVKTTSKRINPTSLLRRSQRVRRPVQRLNL</sequence>
<keyword evidence="2" id="KW-1185">Reference proteome</keyword>
<comment type="caution">
    <text evidence="1">The sequence shown here is derived from an EMBL/GenBank/DDBJ whole genome shotgun (WGS) entry which is preliminary data.</text>
</comment>
<gene>
    <name evidence="1" type="ORF">Ciccas_009741</name>
</gene>
<name>A0ABD2PXN3_9PLAT</name>
<accession>A0ABD2PXN3</accession>